<sequence length="186" mass="21170">MKNVEFLGVELDFYCKIDYTQYDMGSVQLKLDGRSYIVDVVRGEITYPNGGSLWSSEVEVDKETFDETYTKYDLTPADLMDSNLVATIFLGGDYEVEPESMTLYVKFLNEDGSGCTKAIDLIHENDAPFEVPMYQKVVDAKLLLQSQGYFTENLWCVDDVKGKFKCDNDDAQEVLRLAMSNEATYQ</sequence>
<reference evidence="1" key="1">
    <citation type="journal article" date="2014" name="Front. Microbiol.">
        <title>High frequency of phylogenetically diverse reductive dehalogenase-homologous genes in deep subseafloor sedimentary metagenomes.</title>
        <authorList>
            <person name="Kawai M."/>
            <person name="Futagami T."/>
            <person name="Toyoda A."/>
            <person name="Takaki Y."/>
            <person name="Nishi S."/>
            <person name="Hori S."/>
            <person name="Arai W."/>
            <person name="Tsubouchi T."/>
            <person name="Morono Y."/>
            <person name="Uchiyama I."/>
            <person name="Ito T."/>
            <person name="Fujiyama A."/>
            <person name="Inagaki F."/>
            <person name="Takami H."/>
        </authorList>
    </citation>
    <scope>NUCLEOTIDE SEQUENCE</scope>
    <source>
        <strain evidence="1">Expedition CK06-06</strain>
    </source>
</reference>
<accession>X1C490</accession>
<protein>
    <submittedName>
        <fullName evidence="1">Uncharacterized protein</fullName>
    </submittedName>
</protein>
<gene>
    <name evidence="1" type="ORF">S01H4_46403</name>
</gene>
<proteinExistence type="predicted"/>
<evidence type="ECO:0000313" key="1">
    <source>
        <dbReference type="EMBL" id="GAG91223.1"/>
    </source>
</evidence>
<comment type="caution">
    <text evidence="1">The sequence shown here is derived from an EMBL/GenBank/DDBJ whole genome shotgun (WGS) entry which is preliminary data.</text>
</comment>
<name>X1C490_9ZZZZ</name>
<organism evidence="1">
    <name type="scientific">marine sediment metagenome</name>
    <dbReference type="NCBI Taxonomy" id="412755"/>
    <lineage>
        <taxon>unclassified sequences</taxon>
        <taxon>metagenomes</taxon>
        <taxon>ecological metagenomes</taxon>
    </lineage>
</organism>
<dbReference type="AlphaFoldDB" id="X1C490"/>
<dbReference type="EMBL" id="BART01025924">
    <property type="protein sequence ID" value="GAG91223.1"/>
    <property type="molecule type" value="Genomic_DNA"/>
</dbReference>